<sequence>MMIEIKKIDLKDVENLRQLSIKTFSDTFAKDNDPEDLQHYLSTAYTEEKLTKELKNKESEFYFIYKDEQLAGYLKLNVGNAQTEKIDKNGMEIERIYVDATFKRLGLGRKLYEMAEMRATELGKKILWLGVWERNLPALAFYKKLGFVHLGQHSFFMGEDEQIDLIMGKELHAE</sequence>
<evidence type="ECO:0000256" key="1">
    <source>
        <dbReference type="ARBA" id="ARBA00022679"/>
    </source>
</evidence>
<proteinExistence type="predicted"/>
<evidence type="ECO:0000313" key="5">
    <source>
        <dbReference type="Proteomes" id="UP000095094"/>
    </source>
</evidence>
<dbReference type="InterPro" id="IPR050832">
    <property type="entry name" value="Bact_Acetyltransf"/>
</dbReference>
<dbReference type="InterPro" id="IPR016181">
    <property type="entry name" value="Acyl_CoA_acyltransferase"/>
</dbReference>
<comment type="caution">
    <text evidence="4">The sequence shown here is derived from an EMBL/GenBank/DDBJ whole genome shotgun (WGS) entry which is preliminary data.</text>
</comment>
<dbReference type="Pfam" id="PF00583">
    <property type="entry name" value="Acetyltransf_1"/>
    <property type="match status" value="1"/>
</dbReference>
<accession>A0A1E5GVR6</accession>
<dbReference type="SUPFAM" id="SSF55729">
    <property type="entry name" value="Acyl-CoA N-acyltransferases (Nat)"/>
    <property type="match status" value="1"/>
</dbReference>
<evidence type="ECO:0000256" key="2">
    <source>
        <dbReference type="ARBA" id="ARBA00023315"/>
    </source>
</evidence>
<dbReference type="GO" id="GO:0016747">
    <property type="term" value="F:acyltransferase activity, transferring groups other than amino-acyl groups"/>
    <property type="evidence" value="ECO:0007669"/>
    <property type="project" value="InterPro"/>
</dbReference>
<dbReference type="PANTHER" id="PTHR43877">
    <property type="entry name" value="AMINOALKYLPHOSPHONATE N-ACETYLTRANSFERASE-RELATED-RELATED"/>
    <property type="match status" value="1"/>
</dbReference>
<dbReference type="PANTHER" id="PTHR43877:SF2">
    <property type="entry name" value="AMINOALKYLPHOSPHONATE N-ACETYLTRANSFERASE-RELATED"/>
    <property type="match status" value="1"/>
</dbReference>
<keyword evidence="2" id="KW-0012">Acyltransferase</keyword>
<evidence type="ECO:0000259" key="3">
    <source>
        <dbReference type="PROSITE" id="PS51186"/>
    </source>
</evidence>
<gene>
    <name evidence="4" type="ORF">BCR25_03945</name>
</gene>
<organism evidence="4 5">
    <name type="scientific">Enterococcus termitis</name>
    <dbReference type="NCBI Taxonomy" id="332950"/>
    <lineage>
        <taxon>Bacteria</taxon>
        <taxon>Bacillati</taxon>
        <taxon>Bacillota</taxon>
        <taxon>Bacilli</taxon>
        <taxon>Lactobacillales</taxon>
        <taxon>Enterococcaceae</taxon>
        <taxon>Enterococcus</taxon>
    </lineage>
</organism>
<dbReference type="AlphaFoldDB" id="A0A1E5GVR6"/>
<dbReference type="PROSITE" id="PS51186">
    <property type="entry name" value="GNAT"/>
    <property type="match status" value="1"/>
</dbReference>
<protein>
    <submittedName>
        <fullName evidence="4">GNAT family N-acetyltransferase</fullName>
    </submittedName>
</protein>
<feature type="domain" description="N-acetyltransferase" evidence="3">
    <location>
        <begin position="3"/>
        <end position="172"/>
    </location>
</feature>
<keyword evidence="5" id="KW-1185">Reference proteome</keyword>
<dbReference type="Gene3D" id="3.40.630.30">
    <property type="match status" value="1"/>
</dbReference>
<dbReference type="InterPro" id="IPR000182">
    <property type="entry name" value="GNAT_dom"/>
</dbReference>
<dbReference type="Proteomes" id="UP000095094">
    <property type="component" value="Unassembled WGS sequence"/>
</dbReference>
<name>A0A1E5GVR6_9ENTE</name>
<dbReference type="CDD" id="cd04301">
    <property type="entry name" value="NAT_SF"/>
    <property type="match status" value="1"/>
</dbReference>
<dbReference type="OrthoDB" id="7205533at2"/>
<evidence type="ECO:0000313" key="4">
    <source>
        <dbReference type="EMBL" id="OEG16756.1"/>
    </source>
</evidence>
<reference evidence="5" key="1">
    <citation type="submission" date="2016-09" db="EMBL/GenBank/DDBJ databases">
        <authorList>
            <person name="Gulvik C.A."/>
        </authorList>
    </citation>
    <scope>NUCLEOTIDE SEQUENCE [LARGE SCALE GENOMIC DNA]</scope>
    <source>
        <strain evidence="5">LMG 8895</strain>
    </source>
</reference>
<keyword evidence="1 4" id="KW-0808">Transferase</keyword>
<dbReference type="EMBL" id="MIJY01000012">
    <property type="protein sequence ID" value="OEG16756.1"/>
    <property type="molecule type" value="Genomic_DNA"/>
</dbReference>